<evidence type="ECO:0000313" key="1">
    <source>
        <dbReference type="Ensembl" id="ENSCABP00000002118.1"/>
    </source>
</evidence>
<sequence>MSLGIANEHCFIGATKNLAIDCPFQLHCRYIILCYPIIQHASRSLFRESPWRAGPVFLPAMSAGLAECSSHWLQFTAPAQWGLQEVERAEGRAGRPSCSTHWPGAVNCGQWELRSAEPAHAAGKQTGLAHQGLSLNK</sequence>
<organism evidence="1 2">
    <name type="scientific">Chelonoidis abingdonii</name>
    <name type="common">Abingdon island giant tortoise</name>
    <name type="synonym">Testudo abingdonii</name>
    <dbReference type="NCBI Taxonomy" id="106734"/>
    <lineage>
        <taxon>Eukaryota</taxon>
        <taxon>Metazoa</taxon>
        <taxon>Chordata</taxon>
        <taxon>Craniata</taxon>
        <taxon>Vertebrata</taxon>
        <taxon>Euteleostomi</taxon>
        <taxon>Archelosauria</taxon>
        <taxon>Testudinata</taxon>
        <taxon>Testudines</taxon>
        <taxon>Cryptodira</taxon>
        <taxon>Durocryptodira</taxon>
        <taxon>Testudinoidea</taxon>
        <taxon>Testudinidae</taxon>
        <taxon>Chelonoidis</taxon>
    </lineage>
</organism>
<dbReference type="GeneTree" id="ENSGT00990000213056"/>
<name>A0A8C0IKU3_CHEAB</name>
<dbReference type="Ensembl" id="ENSCABT00000002287.1">
    <property type="protein sequence ID" value="ENSCABP00000002118.1"/>
    <property type="gene ID" value="ENSCABG00000001670.1"/>
</dbReference>
<reference evidence="1" key="1">
    <citation type="submission" date="2025-08" db="UniProtKB">
        <authorList>
            <consortium name="Ensembl"/>
        </authorList>
    </citation>
    <scope>IDENTIFICATION</scope>
</reference>
<proteinExistence type="predicted"/>
<evidence type="ECO:0000313" key="2">
    <source>
        <dbReference type="Proteomes" id="UP000694404"/>
    </source>
</evidence>
<dbReference type="AlphaFoldDB" id="A0A8C0IKU3"/>
<keyword evidence="2" id="KW-1185">Reference proteome</keyword>
<accession>A0A8C0IKU3</accession>
<protein>
    <submittedName>
        <fullName evidence="1">Uncharacterized protein</fullName>
    </submittedName>
</protein>
<reference evidence="1" key="2">
    <citation type="submission" date="2025-09" db="UniProtKB">
        <authorList>
            <consortium name="Ensembl"/>
        </authorList>
    </citation>
    <scope>IDENTIFICATION</scope>
</reference>
<dbReference type="Proteomes" id="UP000694404">
    <property type="component" value="Unplaced"/>
</dbReference>